<dbReference type="AlphaFoldDB" id="A0A4Y2ASK8"/>
<organism evidence="1 2">
    <name type="scientific">Araneus ventricosus</name>
    <name type="common">Orbweaver spider</name>
    <name type="synonym">Epeira ventricosa</name>
    <dbReference type="NCBI Taxonomy" id="182803"/>
    <lineage>
        <taxon>Eukaryota</taxon>
        <taxon>Metazoa</taxon>
        <taxon>Ecdysozoa</taxon>
        <taxon>Arthropoda</taxon>
        <taxon>Chelicerata</taxon>
        <taxon>Arachnida</taxon>
        <taxon>Araneae</taxon>
        <taxon>Araneomorphae</taxon>
        <taxon>Entelegynae</taxon>
        <taxon>Araneoidea</taxon>
        <taxon>Araneidae</taxon>
        <taxon>Araneus</taxon>
    </lineage>
</organism>
<dbReference type="Proteomes" id="UP000499080">
    <property type="component" value="Unassembled WGS sequence"/>
</dbReference>
<gene>
    <name evidence="1" type="ORF">AVEN_56016_1</name>
</gene>
<protein>
    <submittedName>
        <fullName evidence="1">Uncharacterized protein</fullName>
    </submittedName>
</protein>
<evidence type="ECO:0000313" key="2">
    <source>
        <dbReference type="Proteomes" id="UP000499080"/>
    </source>
</evidence>
<comment type="caution">
    <text evidence="1">The sequence shown here is derived from an EMBL/GenBank/DDBJ whole genome shotgun (WGS) entry which is preliminary data.</text>
</comment>
<keyword evidence="2" id="KW-1185">Reference proteome</keyword>
<name>A0A4Y2ASK8_ARAVE</name>
<proteinExistence type="predicted"/>
<dbReference type="EMBL" id="BGPR01081313">
    <property type="protein sequence ID" value="GBL82467.1"/>
    <property type="molecule type" value="Genomic_DNA"/>
</dbReference>
<evidence type="ECO:0000313" key="1">
    <source>
        <dbReference type="EMBL" id="GBL82467.1"/>
    </source>
</evidence>
<sequence length="91" mass="9902">MNYSEDCPHISATPVALREDLLSAERAASPLRFAVHLGEWSPFLVRMKPFQTSTNISGNRASVVSRPRGTLVGGTAVAVKKSFGKRGWIFA</sequence>
<accession>A0A4Y2ASK8</accession>
<reference evidence="1 2" key="1">
    <citation type="journal article" date="2019" name="Sci. Rep.">
        <title>Orb-weaving spider Araneus ventricosus genome elucidates the spidroin gene catalogue.</title>
        <authorList>
            <person name="Kono N."/>
            <person name="Nakamura H."/>
            <person name="Ohtoshi R."/>
            <person name="Moran D.A.P."/>
            <person name="Shinohara A."/>
            <person name="Yoshida Y."/>
            <person name="Fujiwara M."/>
            <person name="Mori M."/>
            <person name="Tomita M."/>
            <person name="Arakawa K."/>
        </authorList>
    </citation>
    <scope>NUCLEOTIDE SEQUENCE [LARGE SCALE GENOMIC DNA]</scope>
</reference>